<proteinExistence type="predicted"/>
<organism evidence="1 2">
    <name type="scientific">Prunus yedoensis var. nudiflora</name>
    <dbReference type="NCBI Taxonomy" id="2094558"/>
    <lineage>
        <taxon>Eukaryota</taxon>
        <taxon>Viridiplantae</taxon>
        <taxon>Streptophyta</taxon>
        <taxon>Embryophyta</taxon>
        <taxon>Tracheophyta</taxon>
        <taxon>Spermatophyta</taxon>
        <taxon>Magnoliopsida</taxon>
        <taxon>eudicotyledons</taxon>
        <taxon>Gunneridae</taxon>
        <taxon>Pentapetalae</taxon>
        <taxon>rosids</taxon>
        <taxon>fabids</taxon>
        <taxon>Rosales</taxon>
        <taxon>Rosaceae</taxon>
        <taxon>Amygdaloideae</taxon>
        <taxon>Amygdaleae</taxon>
        <taxon>Prunus</taxon>
    </lineage>
</organism>
<name>A0A314XVD2_PRUYE</name>
<comment type="caution">
    <text evidence="1">The sequence shown here is derived from an EMBL/GenBank/DDBJ whole genome shotgun (WGS) entry which is preliminary data.</text>
</comment>
<gene>
    <name evidence="1" type="ORF">Pyn_08108</name>
</gene>
<evidence type="ECO:0000313" key="2">
    <source>
        <dbReference type="Proteomes" id="UP000250321"/>
    </source>
</evidence>
<dbReference type="EMBL" id="PJQY01002061">
    <property type="protein sequence ID" value="PQP96759.1"/>
    <property type="molecule type" value="Genomic_DNA"/>
</dbReference>
<protein>
    <submittedName>
        <fullName evidence="1">Uncharacterized protein</fullName>
    </submittedName>
</protein>
<keyword evidence="2" id="KW-1185">Reference proteome</keyword>
<accession>A0A314XVD2</accession>
<reference evidence="1 2" key="1">
    <citation type="submission" date="2018-02" db="EMBL/GenBank/DDBJ databases">
        <title>Draft genome of wild Prunus yedoensis var. nudiflora.</title>
        <authorList>
            <person name="Baek S."/>
            <person name="Kim J.-H."/>
            <person name="Choi K."/>
            <person name="Kim G.-B."/>
            <person name="Cho A."/>
            <person name="Jang H."/>
            <person name="Shin C.-H."/>
            <person name="Yu H.-J."/>
            <person name="Mun J.-H."/>
        </authorList>
    </citation>
    <scope>NUCLEOTIDE SEQUENCE [LARGE SCALE GENOMIC DNA]</scope>
    <source>
        <strain evidence="2">cv. Jeju island</strain>
        <tissue evidence="1">Leaf</tissue>
    </source>
</reference>
<dbReference type="Proteomes" id="UP000250321">
    <property type="component" value="Unassembled WGS sequence"/>
</dbReference>
<dbReference type="AlphaFoldDB" id="A0A314XVD2"/>
<evidence type="ECO:0000313" key="1">
    <source>
        <dbReference type="EMBL" id="PQP96759.1"/>
    </source>
</evidence>
<sequence>MSSTMLQKKASSSNFMMRSREIRHHKASHHRSFFFKNDPRLMVVIEALVDMHRLKDYPATKLFGVDSQRIMYQLLKGVAHTHRALTPINVYFGNLLVKITHLSESELTLTTNSNCLTA</sequence>